<comment type="function">
    <text evidence="16">Catalyzes the rate-limiting step of the non-oxidative phase in the pentose phosphate pathway. Catalyzes the reversible conversion of sedheptulose-7-phosphate and D-glyceraldehyde 3-phosphate into erythrose-4-phosphate and beta-D-fructose 6-phosphate.</text>
</comment>
<dbReference type="UniPathway" id="UPA00115">
    <property type="reaction ID" value="UER00414"/>
</dbReference>
<keyword evidence="10 16" id="KW-0570">Pentose shunt</keyword>
<feature type="compositionally biased region" description="Basic and acidic residues" evidence="17">
    <location>
        <begin position="151"/>
        <end position="162"/>
    </location>
</feature>
<dbReference type="EC" id="2.2.1.2" evidence="16"/>
<evidence type="ECO:0000256" key="9">
    <source>
        <dbReference type="ARBA" id="ARBA00022679"/>
    </source>
</evidence>
<dbReference type="Pfam" id="PF00018">
    <property type="entry name" value="SH3_1"/>
    <property type="match status" value="1"/>
</dbReference>
<sequence>MDKSEAIVTVDDAIRKLMQLNSKEKIWAQEMLLQVNDKSIRLLDCESQEELEDFPLMTVQLCQTVLNQMRYTSILLLVCQDSEQHKPDIHFFNCDEVEAEMVHEDIESALNDHKQGKKIRPQTLKVNQEKIKQRQSILPPPQGPAPIPIQHEMRGSPQDHRNRVAPTPQHNGPEFEQSSSSSQEHEESRAILAQKIEKETQILNSTLDDIEVFVARLQKAAEAFKQLNQRKKGKKNKKKAPAEGVLTLRARPPTEAEFIDCLQKTKLALNLLAKLRKHIQNPSASELVHFLFGPLELLSSANGYPYRNSSIKRGQTPEQTQAVDAFKQGVTQHVNRNFEAQGMALPKKYAKIRYDFTARNANELSVLKDEILEVLEDNKQWWKLLNRSGQAGYVPYNILDVVKLEDYEQLYNQGPGLQPHAVGLQLSALGPSESNAGPAWRPPINPRPLVENHCPTPPRKTSEKPYLLTKRPEISSPVSNLSPESVLRFPELIHHMDEVNDELLKKITNIKVQPPQRNFKVEKTQQVAVPLMFESSAEEVKAWLEANSFSKGTVEHLGILTGAQLFSLNKEELKKVCNEGARVYSKITVQKSLLEMFLLNPGFVLEMAHLDYHTHSIDQYKPLDATTNPSLILAAAQMPAYQELVEDAIEYGKKLGGSEDEQVQNASDKLFVVFGAEILKRIPGRVSTEVDARLSFDKEGMIKRAKRLIDLYKEAGIGKDRILIKLSSTWEGIQAGKVLEEEYGIHCNMTLLFSFAQAVACAEAGVTLISPFVGRILDWHVANTDKKTYEPSEDPGVKSVTKIYNYYKKFGYKTIVMGASFRNTGEIKALTGCDYLTISPKLLGELSKENTKLTPTLSAKDAQTSNLEKIHMDEKTFRWEHNEDQMAVEKLSDGIRKFAADAVKLERMLKVIAEFYAELVYTYIPDPSE</sequence>
<dbReference type="NCBIfam" id="NF009001">
    <property type="entry name" value="PRK12346.1"/>
    <property type="match status" value="1"/>
</dbReference>
<organism evidence="19 20">
    <name type="scientific">Chelonia mydas</name>
    <name type="common">Green sea-turtle</name>
    <name type="synonym">Chelonia agassizi</name>
    <dbReference type="NCBI Taxonomy" id="8469"/>
    <lineage>
        <taxon>Eukaryota</taxon>
        <taxon>Metazoa</taxon>
        <taxon>Chordata</taxon>
        <taxon>Craniata</taxon>
        <taxon>Vertebrata</taxon>
        <taxon>Euteleostomi</taxon>
        <taxon>Archelosauria</taxon>
        <taxon>Testudinata</taxon>
        <taxon>Testudines</taxon>
        <taxon>Cryptodira</taxon>
        <taxon>Durocryptodira</taxon>
        <taxon>Americhelydia</taxon>
        <taxon>Chelonioidea</taxon>
        <taxon>Cheloniidae</taxon>
        <taxon>Chelonia</taxon>
    </lineage>
</organism>
<evidence type="ECO:0000256" key="14">
    <source>
        <dbReference type="ARBA" id="ARBA00065375"/>
    </source>
</evidence>
<dbReference type="STRING" id="8469.M7BGI6"/>
<dbReference type="InterPro" id="IPR013625">
    <property type="entry name" value="PTB"/>
</dbReference>
<evidence type="ECO:0000313" key="19">
    <source>
        <dbReference type="EMBL" id="EMP34730.1"/>
    </source>
</evidence>
<dbReference type="GO" id="GO:0003779">
    <property type="term" value="F:actin binding"/>
    <property type="evidence" value="ECO:0007669"/>
    <property type="project" value="TreeGrafter"/>
</dbReference>
<evidence type="ECO:0000256" key="6">
    <source>
        <dbReference type="ARBA" id="ARBA00022443"/>
    </source>
</evidence>
<keyword evidence="9 16" id="KW-0808">Transferase</keyword>
<dbReference type="Proteomes" id="UP000031443">
    <property type="component" value="Unassembled WGS sequence"/>
</dbReference>
<evidence type="ECO:0000256" key="12">
    <source>
        <dbReference type="ARBA" id="ARBA00023273"/>
    </source>
</evidence>
<evidence type="ECO:0000256" key="7">
    <source>
        <dbReference type="ARBA" id="ARBA00022490"/>
    </source>
</evidence>
<dbReference type="Pfam" id="PF18016">
    <property type="entry name" value="SAM_3"/>
    <property type="match status" value="1"/>
</dbReference>
<evidence type="ECO:0000256" key="1">
    <source>
        <dbReference type="ARBA" id="ARBA00004316"/>
    </source>
</evidence>
<gene>
    <name evidence="19" type="ORF">UY3_08107</name>
</gene>
<name>M7BGI6_CHEMY</name>
<evidence type="ECO:0000256" key="13">
    <source>
        <dbReference type="ARBA" id="ARBA00057110"/>
    </source>
</evidence>
<dbReference type="SUPFAM" id="SSF50044">
    <property type="entry name" value="SH3-domain"/>
    <property type="match status" value="1"/>
</dbReference>
<dbReference type="PANTHER" id="PTHR12287">
    <property type="entry name" value="EPIDERMAL GROWTH FACTOR RECEPTOR KINASE SUBSTRATE EPS8-RELATED PROTEIN"/>
    <property type="match status" value="1"/>
</dbReference>
<dbReference type="InterPro" id="IPR001585">
    <property type="entry name" value="TAL/FSA"/>
</dbReference>
<proteinExistence type="inferred from homology"/>
<evidence type="ECO:0000256" key="10">
    <source>
        <dbReference type="ARBA" id="ARBA00023126"/>
    </source>
</evidence>
<dbReference type="eggNOG" id="KOG3557">
    <property type="taxonomic scope" value="Eukaryota"/>
</dbReference>
<feature type="region of interest" description="Disordered" evidence="17">
    <location>
        <begin position="434"/>
        <end position="464"/>
    </location>
</feature>
<dbReference type="GO" id="GO:0032587">
    <property type="term" value="C:ruffle membrane"/>
    <property type="evidence" value="ECO:0007669"/>
    <property type="project" value="TreeGrafter"/>
</dbReference>
<dbReference type="InterPro" id="IPR004730">
    <property type="entry name" value="Transaldolase_1"/>
</dbReference>
<dbReference type="CDD" id="cd01210">
    <property type="entry name" value="PTB_EPS8"/>
    <property type="match status" value="1"/>
</dbReference>
<keyword evidence="11" id="KW-0704">Schiff base</keyword>
<keyword evidence="6 15" id="KW-0728">SH3 domain</keyword>
<evidence type="ECO:0000256" key="15">
    <source>
        <dbReference type="PROSITE-ProRule" id="PRU00192"/>
    </source>
</evidence>
<evidence type="ECO:0000259" key="18">
    <source>
        <dbReference type="PROSITE" id="PS50002"/>
    </source>
</evidence>
<dbReference type="InterPro" id="IPR033928">
    <property type="entry name" value="EPS8_PTB"/>
</dbReference>
<dbReference type="GO" id="GO:0006098">
    <property type="term" value="P:pentose-phosphate shunt"/>
    <property type="evidence" value="ECO:0007669"/>
    <property type="project" value="UniProtKB-UniPathway"/>
</dbReference>
<dbReference type="GO" id="GO:0004801">
    <property type="term" value="F:transaldolase activity"/>
    <property type="evidence" value="ECO:0007669"/>
    <property type="project" value="UniProtKB-EC"/>
</dbReference>
<keyword evidence="7" id="KW-0963">Cytoplasm</keyword>
<dbReference type="Gene3D" id="3.20.20.70">
    <property type="entry name" value="Aldolase class I"/>
    <property type="match status" value="1"/>
</dbReference>
<dbReference type="Gene3D" id="2.30.29.30">
    <property type="entry name" value="Pleckstrin-homology domain (PH domain)/Phosphotyrosine-binding domain (PTB)"/>
    <property type="match status" value="1"/>
</dbReference>
<keyword evidence="20" id="KW-1185">Reference proteome</keyword>
<evidence type="ECO:0000256" key="11">
    <source>
        <dbReference type="ARBA" id="ARBA00023270"/>
    </source>
</evidence>
<dbReference type="InterPro" id="IPR039801">
    <property type="entry name" value="EPS8-like"/>
</dbReference>
<dbReference type="InterPro" id="IPR013761">
    <property type="entry name" value="SAM/pointed_sf"/>
</dbReference>
<dbReference type="Pfam" id="PF22975">
    <property type="entry name" value="EPS8_2nd"/>
    <property type="match status" value="1"/>
</dbReference>
<comment type="pathway">
    <text evidence="3 16">Carbohydrate degradation; pentose phosphate pathway; D-glyceraldehyde 3-phosphate and beta-D-fructose 6-phosphate from D-ribose 5-phosphate and D-xylulose 5-phosphate (non-oxidative stage): step 2/3.</text>
</comment>
<comment type="similarity">
    <text evidence="4">Belongs to the EPS8 family.</text>
</comment>
<dbReference type="CDD" id="cd00957">
    <property type="entry name" value="Transaldolase_TalAB"/>
    <property type="match status" value="1"/>
</dbReference>
<dbReference type="GO" id="GO:0005975">
    <property type="term" value="P:carbohydrate metabolic process"/>
    <property type="evidence" value="ECO:0007669"/>
    <property type="project" value="InterPro"/>
</dbReference>
<dbReference type="GO" id="GO:0007266">
    <property type="term" value="P:Rho protein signal transduction"/>
    <property type="evidence" value="ECO:0007669"/>
    <property type="project" value="TreeGrafter"/>
</dbReference>
<dbReference type="Pfam" id="PF08416">
    <property type="entry name" value="PTB"/>
    <property type="match status" value="1"/>
</dbReference>
<feature type="compositionally biased region" description="Pro residues" evidence="17">
    <location>
        <begin position="138"/>
        <end position="147"/>
    </location>
</feature>
<keyword evidence="8" id="KW-0597">Phosphoprotein</keyword>
<dbReference type="FunFam" id="2.30.29.30:FF:000218">
    <property type="entry name" value="Epidermal growth factor receptor kinase substrate 8-like 2"/>
    <property type="match status" value="1"/>
</dbReference>
<dbReference type="CDD" id="cd09540">
    <property type="entry name" value="SAM_EPS8-like"/>
    <property type="match status" value="1"/>
</dbReference>
<dbReference type="SUPFAM" id="SSF51569">
    <property type="entry name" value="Aldolase"/>
    <property type="match status" value="1"/>
</dbReference>
<comment type="similarity">
    <text evidence="5">Belongs to the transaldolase family. Type 1 subfamily.</text>
</comment>
<protein>
    <recommendedName>
        <fullName evidence="16">Transaldolase</fullName>
        <ecNumber evidence="16">2.2.1.2</ecNumber>
    </recommendedName>
</protein>
<dbReference type="InterPro" id="IPR013785">
    <property type="entry name" value="Aldolase_TIM"/>
</dbReference>
<dbReference type="FunFam" id="3.20.20.70:FF:000002">
    <property type="entry name" value="Transaldolase"/>
    <property type="match status" value="1"/>
</dbReference>
<dbReference type="SMART" id="SM00326">
    <property type="entry name" value="SH3"/>
    <property type="match status" value="1"/>
</dbReference>
<evidence type="ECO:0000256" key="8">
    <source>
        <dbReference type="ARBA" id="ARBA00022553"/>
    </source>
</evidence>
<dbReference type="CDD" id="cd11764">
    <property type="entry name" value="SH3_Eps8"/>
    <property type="match status" value="1"/>
</dbReference>
<evidence type="ECO:0000256" key="4">
    <source>
        <dbReference type="ARBA" id="ARBA00006197"/>
    </source>
</evidence>
<dbReference type="EMBL" id="KB531799">
    <property type="protein sequence ID" value="EMP34730.1"/>
    <property type="molecule type" value="Genomic_DNA"/>
</dbReference>
<dbReference type="GO" id="GO:1900029">
    <property type="term" value="P:positive regulation of ruffle assembly"/>
    <property type="evidence" value="ECO:0007669"/>
    <property type="project" value="TreeGrafter"/>
</dbReference>
<comment type="subcellular location">
    <subcellularLocation>
        <location evidence="1">Cell projection</location>
    </subcellularLocation>
    <subcellularLocation>
        <location evidence="2">Cytoplasm</location>
    </subcellularLocation>
</comment>
<dbReference type="InterPro" id="IPR041418">
    <property type="entry name" value="SAM_3"/>
</dbReference>
<dbReference type="InterPro" id="IPR018225">
    <property type="entry name" value="Transaldolase_AS"/>
</dbReference>
<dbReference type="GO" id="GO:0005829">
    <property type="term" value="C:cytosol"/>
    <property type="evidence" value="ECO:0007669"/>
    <property type="project" value="UniProtKB-ARBA"/>
</dbReference>
<feature type="region of interest" description="Disordered" evidence="17">
    <location>
        <begin position="130"/>
        <end position="189"/>
    </location>
</feature>
<reference evidence="20" key="1">
    <citation type="journal article" date="2013" name="Nat. Genet.">
        <title>The draft genomes of soft-shell turtle and green sea turtle yield insights into the development and evolution of the turtle-specific body plan.</title>
        <authorList>
            <person name="Wang Z."/>
            <person name="Pascual-Anaya J."/>
            <person name="Zadissa A."/>
            <person name="Li W."/>
            <person name="Niimura Y."/>
            <person name="Huang Z."/>
            <person name="Li C."/>
            <person name="White S."/>
            <person name="Xiong Z."/>
            <person name="Fang D."/>
            <person name="Wang B."/>
            <person name="Ming Y."/>
            <person name="Chen Y."/>
            <person name="Zheng Y."/>
            <person name="Kuraku S."/>
            <person name="Pignatelli M."/>
            <person name="Herrero J."/>
            <person name="Beal K."/>
            <person name="Nozawa M."/>
            <person name="Li Q."/>
            <person name="Wang J."/>
            <person name="Zhang H."/>
            <person name="Yu L."/>
            <person name="Shigenobu S."/>
            <person name="Wang J."/>
            <person name="Liu J."/>
            <person name="Flicek P."/>
            <person name="Searle S."/>
            <person name="Wang J."/>
            <person name="Kuratani S."/>
            <person name="Yin Y."/>
            <person name="Aken B."/>
            <person name="Zhang G."/>
            <person name="Irie N."/>
        </authorList>
    </citation>
    <scope>NUCLEOTIDE SEQUENCE [LARGE SCALE GENOMIC DNA]</scope>
</reference>
<evidence type="ECO:0000256" key="16">
    <source>
        <dbReference type="RuleBase" id="RU000501"/>
    </source>
</evidence>
<dbReference type="PROSITE" id="PS01054">
    <property type="entry name" value="TRANSALDOLASE_1"/>
    <property type="match status" value="1"/>
</dbReference>
<dbReference type="FunFam" id="1.10.150.50:FF:000023">
    <property type="entry name" value="Epidermal growth factor receptor kinase substrate 8"/>
    <property type="match status" value="1"/>
</dbReference>
<evidence type="ECO:0000256" key="3">
    <source>
        <dbReference type="ARBA" id="ARBA00004857"/>
    </source>
</evidence>
<dbReference type="PROSITE" id="PS50002">
    <property type="entry name" value="SH3"/>
    <property type="match status" value="1"/>
</dbReference>
<dbReference type="InterPro" id="IPR035462">
    <property type="entry name" value="Eps8_SH3"/>
</dbReference>
<dbReference type="GO" id="GO:0035023">
    <property type="term" value="P:regulation of Rho protein signal transduction"/>
    <property type="evidence" value="ECO:0007669"/>
    <property type="project" value="TreeGrafter"/>
</dbReference>
<dbReference type="GO" id="GO:0031982">
    <property type="term" value="C:vesicle"/>
    <property type="evidence" value="ECO:0007669"/>
    <property type="project" value="TreeGrafter"/>
</dbReference>
<dbReference type="PROSITE" id="PS00958">
    <property type="entry name" value="TRANSALDOLASE_2"/>
    <property type="match status" value="1"/>
</dbReference>
<feature type="domain" description="SH3" evidence="18">
    <location>
        <begin position="345"/>
        <end position="404"/>
    </location>
</feature>
<dbReference type="InterPro" id="IPR055093">
    <property type="entry name" value="EPS8_2nd"/>
</dbReference>
<dbReference type="FunFam" id="2.30.30.40:FF:000180">
    <property type="entry name" value="epidermal growth factor receptor kinase substrate 8-like protein 2"/>
    <property type="match status" value="1"/>
</dbReference>
<evidence type="ECO:0000256" key="17">
    <source>
        <dbReference type="SAM" id="MobiDB-lite"/>
    </source>
</evidence>
<dbReference type="InterPro" id="IPR036028">
    <property type="entry name" value="SH3-like_dom_sf"/>
</dbReference>
<dbReference type="PANTHER" id="PTHR12287:SF20">
    <property type="entry name" value="EPIDERMAL GROWTH FACTOR RECEPTOR KINASE SUBSTRATE 8-LIKE PROTEIN 2"/>
    <property type="match status" value="1"/>
</dbReference>
<comment type="function">
    <text evidence="13">Stimulates guanine exchange activity of SOS1. May play a role in membrane ruffling and remodeling of the actin cytoskeleton. In the cochlea, is required for stereocilia maintenance in adult hair cells.</text>
</comment>
<dbReference type="Gene3D" id="1.10.150.50">
    <property type="entry name" value="Transcription Factor, Ets-1"/>
    <property type="match status" value="1"/>
</dbReference>
<dbReference type="SUPFAM" id="SSF50729">
    <property type="entry name" value="PH domain-like"/>
    <property type="match status" value="1"/>
</dbReference>
<dbReference type="Pfam" id="PF00923">
    <property type="entry name" value="TAL_FSA"/>
    <property type="match status" value="1"/>
</dbReference>
<evidence type="ECO:0000256" key="5">
    <source>
        <dbReference type="ARBA" id="ARBA00008012"/>
    </source>
</evidence>
<comment type="catalytic activity">
    <reaction evidence="16">
        <text>D-sedoheptulose 7-phosphate + D-glyceraldehyde 3-phosphate = D-erythrose 4-phosphate + beta-D-fructose 6-phosphate</text>
        <dbReference type="Rhea" id="RHEA:17053"/>
        <dbReference type="ChEBI" id="CHEBI:16897"/>
        <dbReference type="ChEBI" id="CHEBI:57483"/>
        <dbReference type="ChEBI" id="CHEBI:57634"/>
        <dbReference type="ChEBI" id="CHEBI:59776"/>
        <dbReference type="EC" id="2.2.1.2"/>
    </reaction>
</comment>
<keyword evidence="12" id="KW-0966">Cell projection</keyword>
<dbReference type="InterPro" id="IPR001452">
    <property type="entry name" value="SH3_domain"/>
</dbReference>
<evidence type="ECO:0000313" key="20">
    <source>
        <dbReference type="Proteomes" id="UP000031443"/>
    </source>
</evidence>
<comment type="subunit">
    <text evidence="14">Interacts with ABI1. Part of a complex that contains SOS1, ABI1 and EPS8L2. Associates with F-actin.</text>
</comment>
<accession>M7BGI6</accession>
<dbReference type="Gene3D" id="2.30.30.40">
    <property type="entry name" value="SH3 Domains"/>
    <property type="match status" value="1"/>
</dbReference>
<dbReference type="AlphaFoldDB" id="M7BGI6"/>
<dbReference type="InterPro" id="IPR011993">
    <property type="entry name" value="PH-like_dom_sf"/>
</dbReference>
<dbReference type="NCBIfam" id="TIGR00874">
    <property type="entry name" value="talAB"/>
    <property type="match status" value="1"/>
</dbReference>
<evidence type="ECO:0000256" key="2">
    <source>
        <dbReference type="ARBA" id="ARBA00004496"/>
    </source>
</evidence>